<dbReference type="PROSITE" id="PS51257">
    <property type="entry name" value="PROKAR_LIPOPROTEIN"/>
    <property type="match status" value="1"/>
</dbReference>
<dbReference type="OrthoDB" id="8066319at2"/>
<protein>
    <recommendedName>
        <fullName evidence="2">ADYC domain-containing protein</fullName>
    </recommendedName>
</protein>
<name>A0A511SVW9_MYXFU</name>
<evidence type="ECO:0000313" key="5">
    <source>
        <dbReference type="Proteomes" id="UP000183760"/>
    </source>
</evidence>
<feature type="chain" id="PRO_5023046198" description="ADYC domain-containing protein" evidence="1">
    <location>
        <begin position="19"/>
        <end position="496"/>
    </location>
</feature>
<feature type="domain" description="ADYC" evidence="2">
    <location>
        <begin position="230"/>
        <end position="426"/>
    </location>
</feature>
<dbReference type="Pfam" id="PF20032">
    <property type="entry name" value="ADYC"/>
    <property type="match status" value="1"/>
</dbReference>
<dbReference type="InterPro" id="IPR045426">
    <property type="entry name" value="ADYC"/>
</dbReference>
<accession>A0A511SVW9</accession>
<reference evidence="4 5" key="1">
    <citation type="submission" date="2016-10" db="EMBL/GenBank/DDBJ databases">
        <authorList>
            <person name="Varghese N."/>
            <person name="Submissions S."/>
        </authorList>
    </citation>
    <scope>NUCLEOTIDE SEQUENCE [LARGE SCALE GENOMIC DNA]</scope>
    <source>
        <strain evidence="4 5">DSM 16525</strain>
    </source>
</reference>
<evidence type="ECO:0000313" key="4">
    <source>
        <dbReference type="EMBL" id="SET01480.1"/>
    </source>
</evidence>
<evidence type="ECO:0000313" key="6">
    <source>
        <dbReference type="Proteomes" id="UP000321514"/>
    </source>
</evidence>
<dbReference type="RefSeq" id="WP_074949169.1">
    <property type="nucleotide sequence ID" value="NZ_BJXR01000010.1"/>
</dbReference>
<evidence type="ECO:0000256" key="1">
    <source>
        <dbReference type="SAM" id="SignalP"/>
    </source>
</evidence>
<evidence type="ECO:0000259" key="2">
    <source>
        <dbReference type="Pfam" id="PF20032"/>
    </source>
</evidence>
<evidence type="ECO:0000313" key="3">
    <source>
        <dbReference type="EMBL" id="GEN05612.1"/>
    </source>
</evidence>
<feature type="signal peptide" evidence="1">
    <location>
        <begin position="1"/>
        <end position="18"/>
    </location>
</feature>
<dbReference type="AlphaFoldDB" id="A0A511SVW9"/>
<dbReference type="STRING" id="1334629.MFUL124B02_05185"/>
<proteinExistence type="predicted"/>
<comment type="caution">
    <text evidence="3">The sequence shown here is derived from an EMBL/GenBank/DDBJ whole genome shotgun (WGS) entry which is preliminary data.</text>
</comment>
<dbReference type="EMBL" id="BJXR01000010">
    <property type="protein sequence ID" value="GEN05612.1"/>
    <property type="molecule type" value="Genomic_DNA"/>
</dbReference>
<dbReference type="Proteomes" id="UP000321514">
    <property type="component" value="Unassembled WGS sequence"/>
</dbReference>
<dbReference type="EMBL" id="FOIB01000001">
    <property type="protein sequence ID" value="SET01480.1"/>
    <property type="molecule type" value="Genomic_DNA"/>
</dbReference>
<dbReference type="Proteomes" id="UP000183760">
    <property type="component" value="Unassembled WGS sequence"/>
</dbReference>
<sequence>MSAVSRLLSSTLSLCLLAACEPVSTQGAAPELAAQDFRADGDDSHSQGTQLHGTSIGSFFYDPATVLFENVRRPALLRVFRGELAAKMPIAVSGTTASLSPCFLRSDAGATRTCGFTVKGQGVCTPDTLVTLDSGECAGSAGSCTGRPVLRVCAGEKPCEHARQGYLGSSEGIVKPDPSCALECPSVRFTCPKSGIFTVLAGPYLPGQPWSASPKASGGRFPVEHKELRGKQLIGTQLRSLSTAHYNSTIEVVDAINANQVTIPESPGIWDASGSTFLYRVQVTPASGATVDLCTTGANPAVGWAWAVPLEGYFNASGARQESTHHFTLGCDPGVLAKCYRWGYKPWLDGASPGAVTKAHWACTRMARADYCGNGTPFTQDGTPIQPWDALTPNIITAPQPGGSSDMQFEAGWDTSGPACLSHWRWKHLQAGCVELQPPIEDSAGNVINDCRDPHNVAGAYKCSPICDNAEEAAQRYKSVVFNNSQSNEQLAPPQP</sequence>
<gene>
    <name evidence="3" type="ORF">MFU01_06490</name>
    <name evidence="4" type="ORF">SAMN05443572_101843</name>
</gene>
<organism evidence="3 6">
    <name type="scientific">Myxococcus fulvus</name>
    <dbReference type="NCBI Taxonomy" id="33"/>
    <lineage>
        <taxon>Bacteria</taxon>
        <taxon>Pseudomonadati</taxon>
        <taxon>Myxococcota</taxon>
        <taxon>Myxococcia</taxon>
        <taxon>Myxococcales</taxon>
        <taxon>Cystobacterineae</taxon>
        <taxon>Myxococcaceae</taxon>
        <taxon>Myxococcus</taxon>
    </lineage>
</organism>
<reference evidence="3 6" key="2">
    <citation type="submission" date="2019-07" db="EMBL/GenBank/DDBJ databases">
        <title>Whole genome shotgun sequence of Myxococcus fulvus NBRC 100333.</title>
        <authorList>
            <person name="Hosoyama A."/>
            <person name="Uohara A."/>
            <person name="Ohji S."/>
            <person name="Ichikawa N."/>
        </authorList>
    </citation>
    <scope>NUCLEOTIDE SEQUENCE [LARGE SCALE GENOMIC DNA]</scope>
    <source>
        <strain evidence="3 6">NBRC 100333</strain>
    </source>
</reference>
<keyword evidence="1" id="KW-0732">Signal</keyword>
<keyword evidence="5" id="KW-1185">Reference proteome</keyword>